<dbReference type="GO" id="GO:0019305">
    <property type="term" value="P:dTDP-rhamnose biosynthetic process"/>
    <property type="evidence" value="ECO:0007669"/>
    <property type="project" value="UniProtKB-UniPathway"/>
</dbReference>
<sequence length="291" mass="31652">MQKLLVTGASGFLGWNLCQLAATHWEVYGTCFSKTIAIPGTTIIAIDLTDLAALKDLFQTVQPDAVIHLAAQSSPNRCQNQPEASYRLNVTTSVHLAALCADRERPYVFASSEMVFDGLKAPYQESDRVSPINRYGEQKALAEVAVLDRYPKAAVCRMPLMFGAVPPTASSFIQPFIHALRTGQELKLFTDEFRTPVSGSTAAKGLLLALQTFQGRFHLGGKERVSRYEFGCRMAGVLALPTATIKACRQQDVPMAAKRPPDLSLDSSQAFALGYAPLSLREALTALRGLV</sequence>
<dbReference type="UniPathway" id="UPA00124"/>
<dbReference type="AlphaFoldDB" id="A0A2T1DSN4"/>
<gene>
    <name evidence="2" type="ORF">C7B82_30880</name>
</gene>
<evidence type="ECO:0000313" key="3">
    <source>
        <dbReference type="Proteomes" id="UP000239576"/>
    </source>
</evidence>
<dbReference type="PANTHER" id="PTHR43242:SF1">
    <property type="entry name" value="NAD(P)-BINDING ROSSMANN-FOLD SUPERFAMILY PROTEIN"/>
    <property type="match status" value="1"/>
</dbReference>
<dbReference type="InterPro" id="IPR029903">
    <property type="entry name" value="RmlD-like-bd"/>
</dbReference>
<accession>A0A2T1DSN4</accession>
<protein>
    <submittedName>
        <fullName evidence="2">NAD(P)-dependent oxidoreductase</fullName>
    </submittedName>
</protein>
<dbReference type="CDD" id="cd05254">
    <property type="entry name" value="dTDP_HR_like_SDR_e"/>
    <property type="match status" value="1"/>
</dbReference>
<feature type="domain" description="RmlD-like substrate binding" evidence="1">
    <location>
        <begin position="3"/>
        <end position="285"/>
    </location>
</feature>
<dbReference type="Proteomes" id="UP000239576">
    <property type="component" value="Unassembled WGS sequence"/>
</dbReference>
<comment type="caution">
    <text evidence="2">The sequence shown here is derived from an EMBL/GenBank/DDBJ whole genome shotgun (WGS) entry which is preliminary data.</text>
</comment>
<evidence type="ECO:0000259" key="1">
    <source>
        <dbReference type="Pfam" id="PF04321"/>
    </source>
</evidence>
<name>A0A2T1DSN4_9CYAN</name>
<dbReference type="EMBL" id="PVWK01000162">
    <property type="protein sequence ID" value="PSB23526.1"/>
    <property type="molecule type" value="Genomic_DNA"/>
</dbReference>
<proteinExistence type="predicted"/>
<dbReference type="Pfam" id="PF04321">
    <property type="entry name" value="RmlD_sub_bind"/>
    <property type="match status" value="1"/>
</dbReference>
<dbReference type="SUPFAM" id="SSF51735">
    <property type="entry name" value="NAD(P)-binding Rossmann-fold domains"/>
    <property type="match status" value="1"/>
</dbReference>
<dbReference type="InterPro" id="IPR036291">
    <property type="entry name" value="NAD(P)-bd_dom_sf"/>
</dbReference>
<reference evidence="3" key="1">
    <citation type="submission" date="2018-02" db="EMBL/GenBank/DDBJ databases">
        <authorList>
            <person name="Moore K."/>
            <person name="Momper L."/>
        </authorList>
    </citation>
    <scope>NUCLEOTIDE SEQUENCE [LARGE SCALE GENOMIC DNA]</scope>
    <source>
        <strain evidence="3">ULC18</strain>
    </source>
</reference>
<keyword evidence="3" id="KW-1185">Reference proteome</keyword>
<evidence type="ECO:0000313" key="2">
    <source>
        <dbReference type="EMBL" id="PSB23526.1"/>
    </source>
</evidence>
<dbReference type="OrthoDB" id="9803892at2"/>
<dbReference type="Gene3D" id="3.40.50.720">
    <property type="entry name" value="NAD(P)-binding Rossmann-like Domain"/>
    <property type="match status" value="1"/>
</dbReference>
<reference evidence="2 3" key="2">
    <citation type="submission" date="2018-03" db="EMBL/GenBank/DDBJ databases">
        <title>The ancient ancestry and fast evolution of plastids.</title>
        <authorList>
            <person name="Moore K.R."/>
            <person name="Magnabosco C."/>
            <person name="Momper L."/>
            <person name="Gold D.A."/>
            <person name="Bosak T."/>
            <person name="Fournier G.P."/>
        </authorList>
    </citation>
    <scope>NUCLEOTIDE SEQUENCE [LARGE SCALE GENOMIC DNA]</scope>
    <source>
        <strain evidence="2 3">ULC18</strain>
    </source>
</reference>
<dbReference type="PANTHER" id="PTHR43242">
    <property type="entry name" value="NAD(P)-BINDING ROSSMANN-FOLD SUPERFAMILY PROTEIN"/>
    <property type="match status" value="1"/>
</dbReference>
<organism evidence="2 3">
    <name type="scientific">Stenomitos frigidus ULC18</name>
    <dbReference type="NCBI Taxonomy" id="2107698"/>
    <lineage>
        <taxon>Bacteria</taxon>
        <taxon>Bacillati</taxon>
        <taxon>Cyanobacteriota</taxon>
        <taxon>Cyanophyceae</taxon>
        <taxon>Leptolyngbyales</taxon>
        <taxon>Leptolyngbyaceae</taxon>
        <taxon>Stenomitos</taxon>
    </lineage>
</organism>
<dbReference type="RefSeq" id="WP_106261169.1">
    <property type="nucleotide sequence ID" value="NZ_CAWNSW010000114.1"/>
</dbReference>